<keyword evidence="1" id="KW-0472">Membrane</keyword>
<evidence type="ECO:0000313" key="3">
    <source>
        <dbReference type="Proteomes" id="UP000007013"/>
    </source>
</evidence>
<accession>B1ZWX7</accession>
<dbReference type="AlphaFoldDB" id="B1ZWX7"/>
<reference evidence="2 3" key="1">
    <citation type="journal article" date="2011" name="J. Bacteriol.">
        <title>Genome sequence of the verrucomicrobium Opitutus terrae PB90-1, an abundant inhabitant of rice paddy soil ecosystems.</title>
        <authorList>
            <person name="van Passel M.W."/>
            <person name="Kant R."/>
            <person name="Palva A."/>
            <person name="Copeland A."/>
            <person name="Lucas S."/>
            <person name="Lapidus A."/>
            <person name="Glavina del Rio T."/>
            <person name="Pitluck S."/>
            <person name="Goltsman E."/>
            <person name="Clum A."/>
            <person name="Sun H."/>
            <person name="Schmutz J."/>
            <person name="Larimer F.W."/>
            <person name="Land M.L."/>
            <person name="Hauser L."/>
            <person name="Kyrpides N."/>
            <person name="Mikhailova N."/>
            <person name="Richardson P.P."/>
            <person name="Janssen P.H."/>
            <person name="de Vos W.M."/>
            <person name="Smidt H."/>
        </authorList>
    </citation>
    <scope>NUCLEOTIDE SEQUENCE [LARGE SCALE GENOMIC DNA]</scope>
    <source>
        <strain evidence="3">DSM 11246 / JCM 15787 / PB90-1</strain>
    </source>
</reference>
<sequence length="206" mass="23525">MRSLLRREYVFLRRPLSFGARIVLLLAVVSLVLALVLPLWRIGLVAPQYQEGLSLRIYSYQLVAGNNGQDLNEINNLNHYIGMKPLAEADFIEMRWVPFALGFFVLLGLRATALGTMRSLIDLLALYLYFTAFSFGSFYYRLYTYGHQLDPKAPMTIQPFTPVLIGRQQIANFLQSSWPEIGALFLGLFPVLIVLAMWMSRQEDPV</sequence>
<dbReference type="EMBL" id="CP001032">
    <property type="protein sequence ID" value="ACB75088.1"/>
    <property type="molecule type" value="Genomic_DNA"/>
</dbReference>
<evidence type="ECO:0000313" key="2">
    <source>
        <dbReference type="EMBL" id="ACB75088.1"/>
    </source>
</evidence>
<keyword evidence="1" id="KW-0812">Transmembrane</keyword>
<name>B1ZWX7_OPITP</name>
<feature type="transmembrane region" description="Helical" evidence="1">
    <location>
        <begin position="120"/>
        <end position="140"/>
    </location>
</feature>
<organism evidence="2 3">
    <name type="scientific">Opitutus terrae (strain DSM 11246 / JCM 15787 / PB90-1)</name>
    <dbReference type="NCBI Taxonomy" id="452637"/>
    <lineage>
        <taxon>Bacteria</taxon>
        <taxon>Pseudomonadati</taxon>
        <taxon>Verrucomicrobiota</taxon>
        <taxon>Opitutia</taxon>
        <taxon>Opitutales</taxon>
        <taxon>Opitutaceae</taxon>
        <taxon>Opitutus</taxon>
    </lineage>
</organism>
<dbReference type="HOGENOM" id="CLU_080177_0_0_0"/>
<protein>
    <recommendedName>
        <fullName evidence="4">Transmembrane protein</fullName>
    </recommendedName>
</protein>
<feature type="transmembrane region" description="Helical" evidence="1">
    <location>
        <begin position="21"/>
        <end position="40"/>
    </location>
</feature>
<gene>
    <name evidence="2" type="ordered locus">Oter_1804</name>
</gene>
<keyword evidence="1" id="KW-1133">Transmembrane helix</keyword>
<dbReference type="Proteomes" id="UP000007013">
    <property type="component" value="Chromosome"/>
</dbReference>
<keyword evidence="3" id="KW-1185">Reference proteome</keyword>
<dbReference type="STRING" id="452637.Oter_1804"/>
<feature type="transmembrane region" description="Helical" evidence="1">
    <location>
        <begin position="181"/>
        <end position="200"/>
    </location>
</feature>
<evidence type="ECO:0008006" key="4">
    <source>
        <dbReference type="Google" id="ProtNLM"/>
    </source>
</evidence>
<evidence type="ECO:0000256" key="1">
    <source>
        <dbReference type="SAM" id="Phobius"/>
    </source>
</evidence>
<proteinExistence type="predicted"/>
<dbReference type="KEGG" id="ote:Oter_1804"/>
<dbReference type="RefSeq" id="WP_012374625.1">
    <property type="nucleotide sequence ID" value="NC_010571.1"/>
</dbReference>
<dbReference type="eggNOG" id="COG4314">
    <property type="taxonomic scope" value="Bacteria"/>
</dbReference>
<feature type="transmembrane region" description="Helical" evidence="1">
    <location>
        <begin position="96"/>
        <end position="113"/>
    </location>
</feature>